<evidence type="ECO:0000256" key="1">
    <source>
        <dbReference type="SAM" id="MobiDB-lite"/>
    </source>
</evidence>
<protein>
    <recommendedName>
        <fullName evidence="2">CCHC-type domain-containing protein</fullName>
    </recommendedName>
</protein>
<dbReference type="Gene3D" id="4.10.60.10">
    <property type="entry name" value="Zinc finger, CCHC-type"/>
    <property type="match status" value="1"/>
</dbReference>
<organism evidence="3 4">
    <name type="scientific">Helicostylum pulchrum</name>
    <dbReference type="NCBI Taxonomy" id="562976"/>
    <lineage>
        <taxon>Eukaryota</taxon>
        <taxon>Fungi</taxon>
        <taxon>Fungi incertae sedis</taxon>
        <taxon>Mucoromycota</taxon>
        <taxon>Mucoromycotina</taxon>
        <taxon>Mucoromycetes</taxon>
        <taxon>Mucorales</taxon>
        <taxon>Mucorineae</taxon>
        <taxon>Mucoraceae</taxon>
        <taxon>Helicostylum</taxon>
    </lineage>
</organism>
<dbReference type="Proteomes" id="UP001476247">
    <property type="component" value="Unassembled WGS sequence"/>
</dbReference>
<evidence type="ECO:0000313" key="3">
    <source>
        <dbReference type="EMBL" id="GAA5806217.1"/>
    </source>
</evidence>
<name>A0ABP9YGY7_9FUNG</name>
<feature type="region of interest" description="Disordered" evidence="1">
    <location>
        <begin position="209"/>
        <end position="233"/>
    </location>
</feature>
<proteinExistence type="predicted"/>
<keyword evidence="4" id="KW-1185">Reference proteome</keyword>
<reference evidence="3 4" key="1">
    <citation type="submission" date="2024-04" db="EMBL/GenBank/DDBJ databases">
        <title>genome sequences of Mucor flavus KT1a and Helicostylum pulchrum KT1b strains isolation_sourced from the surface of a dry-aged beef.</title>
        <authorList>
            <person name="Toyotome T."/>
            <person name="Hosono M."/>
            <person name="Torimaru M."/>
            <person name="Fukuda K."/>
            <person name="Mikami N."/>
        </authorList>
    </citation>
    <scope>NUCLEOTIDE SEQUENCE [LARGE SCALE GENOMIC DNA]</scope>
    <source>
        <strain evidence="3 4">KT1b</strain>
    </source>
</reference>
<feature type="domain" description="CCHC-type" evidence="2">
    <location>
        <begin position="194"/>
        <end position="210"/>
    </location>
</feature>
<feature type="compositionally biased region" description="Basic residues" evidence="1">
    <location>
        <begin position="214"/>
        <end position="226"/>
    </location>
</feature>
<feature type="domain" description="CCHC-type" evidence="2">
    <location>
        <begin position="172"/>
        <end position="188"/>
    </location>
</feature>
<gene>
    <name evidence="3" type="ORF">HPULCUR_011748</name>
</gene>
<evidence type="ECO:0000259" key="2">
    <source>
        <dbReference type="SMART" id="SM00343"/>
    </source>
</evidence>
<dbReference type="InterPro" id="IPR036875">
    <property type="entry name" value="Znf_CCHC_sf"/>
</dbReference>
<accession>A0ABP9YGY7</accession>
<comment type="caution">
    <text evidence="3">The sequence shown here is derived from an EMBL/GenBank/DDBJ whole genome shotgun (WGS) entry which is preliminary data.</text>
</comment>
<evidence type="ECO:0000313" key="4">
    <source>
        <dbReference type="Proteomes" id="UP001476247"/>
    </source>
</evidence>
<dbReference type="EMBL" id="BAABUJ010000059">
    <property type="protein sequence ID" value="GAA5806217.1"/>
    <property type="molecule type" value="Genomic_DNA"/>
</dbReference>
<sequence length="338" mass="38528">MALSPNETFDPTRSGNTPRVSYADAVSKLKDLTDYQHLSVIHSIYGSTSFHGIKFLGKPTQRYFELYPKDAILEKFITKGVFYEHVIQVKLSDIPLIDKHEILSTLRETVSHLGEIIDLGLYYKSGMGWFMGTGYAILQQDPEKNYSTLSHKLPWGDTDAFFHATFPDMPTWCRYCHEDSHTKYDCSKFRASILCFACDQFEHRQAECPSPRNVKSKLRAPKKPRKTPTTSESVMPVSIELQKSKYAPAVATRVMTPILSAITNTVFTHDSSNEDFTPNYLEEEKSGADLEDSDEEMVYNQTSSANNIPNAEEPTIEHFNDDMNLVTFLNFIFRSLIK</sequence>
<dbReference type="SMART" id="SM00343">
    <property type="entry name" value="ZnF_C2HC"/>
    <property type="match status" value="2"/>
</dbReference>
<dbReference type="InterPro" id="IPR001878">
    <property type="entry name" value="Znf_CCHC"/>
</dbReference>
<dbReference type="SUPFAM" id="SSF57756">
    <property type="entry name" value="Retrovirus zinc finger-like domains"/>
    <property type="match status" value="1"/>
</dbReference>